<keyword evidence="3" id="KW-0694">RNA-binding</keyword>
<name>A0A164Y2Q2_9SYNE</name>
<dbReference type="Pfam" id="PF01029">
    <property type="entry name" value="NusB"/>
    <property type="match status" value="1"/>
</dbReference>
<evidence type="ECO:0000256" key="3">
    <source>
        <dbReference type="ARBA" id="ARBA00022884"/>
    </source>
</evidence>
<dbReference type="OrthoDB" id="3528057at2"/>
<keyword evidence="2" id="KW-0889">Transcription antitermination</keyword>
<evidence type="ECO:0000256" key="4">
    <source>
        <dbReference type="ARBA" id="ARBA00023015"/>
    </source>
</evidence>
<dbReference type="PANTHER" id="PTHR11078:SF3">
    <property type="entry name" value="ANTITERMINATION NUSB DOMAIN-CONTAINING PROTEIN"/>
    <property type="match status" value="1"/>
</dbReference>
<dbReference type="Proteomes" id="UP000182631">
    <property type="component" value="Unassembled WGS sequence"/>
</dbReference>
<keyword evidence="5" id="KW-0804">Transcription</keyword>
<evidence type="ECO:0000313" key="7">
    <source>
        <dbReference type="EMBL" id="SAY38660.1"/>
    </source>
</evidence>
<dbReference type="InterPro" id="IPR011605">
    <property type="entry name" value="NusB_fam"/>
</dbReference>
<dbReference type="InterPro" id="IPR006027">
    <property type="entry name" value="NusB_RsmB_TIM44"/>
</dbReference>
<sequence>MAQSSRSLARELALLILGQISDKTTAPATDHALTLEDLLLAALAALHGHMRDALERSAQDLHRSQQHALESELGSRELAKARDNLRMGLEKAEQVINRLSAVLDLPRLLLAAEQEQVRSHCLRLAAAVREHRTTLDQQLDDVMEGWRLARLPQVDRNILRLAAAELMVLDTPVAVVCNEAVALASTYSDTEGRRRINGILRRFTAAQLSPAGA</sequence>
<keyword evidence="8" id="KW-1185">Reference proteome</keyword>
<evidence type="ECO:0000259" key="6">
    <source>
        <dbReference type="Pfam" id="PF01029"/>
    </source>
</evidence>
<dbReference type="Gene3D" id="1.10.940.10">
    <property type="entry name" value="NusB-like"/>
    <property type="match status" value="1"/>
</dbReference>
<dbReference type="EMBL" id="FITM01000067">
    <property type="protein sequence ID" value="SAY38660.1"/>
    <property type="molecule type" value="Genomic_DNA"/>
</dbReference>
<evidence type="ECO:0000256" key="5">
    <source>
        <dbReference type="ARBA" id="ARBA00023163"/>
    </source>
</evidence>
<dbReference type="NCBIfam" id="TIGR01951">
    <property type="entry name" value="nusB"/>
    <property type="match status" value="1"/>
</dbReference>
<dbReference type="AlphaFoldDB" id="A0A164Y2Q2"/>
<dbReference type="PANTHER" id="PTHR11078">
    <property type="entry name" value="N UTILIZATION SUBSTANCE PROTEIN B-RELATED"/>
    <property type="match status" value="1"/>
</dbReference>
<comment type="similarity">
    <text evidence="1">Belongs to the NusB family.</text>
</comment>
<proteinExistence type="inferred from homology"/>
<dbReference type="SUPFAM" id="SSF48013">
    <property type="entry name" value="NusB-like"/>
    <property type="match status" value="1"/>
</dbReference>
<dbReference type="GO" id="GO:0005829">
    <property type="term" value="C:cytosol"/>
    <property type="evidence" value="ECO:0007669"/>
    <property type="project" value="TreeGrafter"/>
</dbReference>
<evidence type="ECO:0000313" key="8">
    <source>
        <dbReference type="Proteomes" id="UP000182631"/>
    </source>
</evidence>
<organism evidence="7 8">
    <name type="scientific">Candidatus Synechococcus spongiarum</name>
    <dbReference type="NCBI Taxonomy" id="431041"/>
    <lineage>
        <taxon>Bacteria</taxon>
        <taxon>Bacillati</taxon>
        <taxon>Cyanobacteriota</taxon>
        <taxon>Cyanophyceae</taxon>
        <taxon>Synechococcales</taxon>
        <taxon>Synechococcaceae</taxon>
        <taxon>Synechococcus</taxon>
    </lineage>
</organism>
<accession>A0A164Y2Q2</accession>
<reference evidence="8" key="1">
    <citation type="submission" date="2016-02" db="EMBL/GenBank/DDBJ databases">
        <authorList>
            <person name="liu f."/>
        </authorList>
    </citation>
    <scope>NUCLEOTIDE SEQUENCE [LARGE SCALE GENOMIC DNA]</scope>
</reference>
<dbReference type="GO" id="GO:0006353">
    <property type="term" value="P:DNA-templated transcription termination"/>
    <property type="evidence" value="ECO:0007669"/>
    <property type="project" value="InterPro"/>
</dbReference>
<dbReference type="GO" id="GO:0003723">
    <property type="term" value="F:RNA binding"/>
    <property type="evidence" value="ECO:0007669"/>
    <property type="project" value="UniProtKB-KW"/>
</dbReference>
<dbReference type="RefSeq" id="WP_074457107.1">
    <property type="nucleotide sequence ID" value="NZ_FITM01000067.1"/>
</dbReference>
<evidence type="ECO:0000256" key="2">
    <source>
        <dbReference type="ARBA" id="ARBA00022814"/>
    </source>
</evidence>
<feature type="domain" description="NusB/RsmB/TIM44" evidence="6">
    <location>
        <begin position="104"/>
        <end position="204"/>
    </location>
</feature>
<keyword evidence="4" id="KW-0805">Transcription regulation</keyword>
<dbReference type="GO" id="GO:0031564">
    <property type="term" value="P:transcription antitermination"/>
    <property type="evidence" value="ECO:0007669"/>
    <property type="project" value="UniProtKB-KW"/>
</dbReference>
<protein>
    <submittedName>
        <fullName evidence="7">Transcription termination protein NusB</fullName>
    </submittedName>
</protein>
<evidence type="ECO:0000256" key="1">
    <source>
        <dbReference type="ARBA" id="ARBA00005952"/>
    </source>
</evidence>
<gene>
    <name evidence="7" type="ORF">FLM9_561</name>
</gene>
<dbReference type="InterPro" id="IPR035926">
    <property type="entry name" value="NusB-like_sf"/>
</dbReference>